<protein>
    <recommendedName>
        <fullName evidence="4">Secreted protein</fullName>
    </recommendedName>
</protein>
<feature type="transmembrane region" description="Helical" evidence="1">
    <location>
        <begin position="6"/>
        <end position="24"/>
    </location>
</feature>
<evidence type="ECO:0000313" key="3">
    <source>
        <dbReference type="Proteomes" id="UP000309076"/>
    </source>
</evidence>
<sequence>MPGVGVLFLCHLFGRSFVSILFLLTELRSRAKKGRRREQYTKVLLCFSVIAQNIHFVSIWFSVNNNPVLGCGCHNSEEAYQNLEGSLMNRRKVQTAQLNPASQMRKETSTPALPTFSLSLLISISSH</sequence>
<dbReference type="EMBL" id="QZAM01000015">
    <property type="protein sequence ID" value="THW51314.1"/>
    <property type="molecule type" value="Genomic_DNA"/>
</dbReference>
<keyword evidence="1" id="KW-0472">Membrane</keyword>
<name>A0AB74J8D1_AURPU</name>
<reference evidence="2 3" key="1">
    <citation type="submission" date="2018-10" db="EMBL/GenBank/DDBJ databases">
        <title>Fifty Aureobasidium pullulans genomes reveal a recombining polyextremotolerant generalist.</title>
        <authorList>
            <person name="Gostincar C."/>
            <person name="Turk M."/>
            <person name="Zajc J."/>
            <person name="Gunde-Cimerman N."/>
        </authorList>
    </citation>
    <scope>NUCLEOTIDE SEQUENCE [LARGE SCALE GENOMIC DNA]</scope>
    <source>
        <strain evidence="2 3">EXF-10796</strain>
    </source>
</reference>
<gene>
    <name evidence="2" type="ORF">D6D21_01510</name>
</gene>
<proteinExistence type="predicted"/>
<comment type="caution">
    <text evidence="2">The sequence shown here is derived from an EMBL/GenBank/DDBJ whole genome shotgun (WGS) entry which is preliminary data.</text>
</comment>
<keyword evidence="1" id="KW-0812">Transmembrane</keyword>
<dbReference type="Proteomes" id="UP000309076">
    <property type="component" value="Unassembled WGS sequence"/>
</dbReference>
<evidence type="ECO:0000313" key="2">
    <source>
        <dbReference type="EMBL" id="THW51314.1"/>
    </source>
</evidence>
<organism evidence="2 3">
    <name type="scientific">Aureobasidium pullulans</name>
    <name type="common">Black yeast</name>
    <name type="synonym">Pullularia pullulans</name>
    <dbReference type="NCBI Taxonomy" id="5580"/>
    <lineage>
        <taxon>Eukaryota</taxon>
        <taxon>Fungi</taxon>
        <taxon>Dikarya</taxon>
        <taxon>Ascomycota</taxon>
        <taxon>Pezizomycotina</taxon>
        <taxon>Dothideomycetes</taxon>
        <taxon>Dothideomycetidae</taxon>
        <taxon>Dothideales</taxon>
        <taxon>Saccotheciaceae</taxon>
        <taxon>Aureobasidium</taxon>
    </lineage>
</organism>
<keyword evidence="1" id="KW-1133">Transmembrane helix</keyword>
<evidence type="ECO:0008006" key="4">
    <source>
        <dbReference type="Google" id="ProtNLM"/>
    </source>
</evidence>
<dbReference type="AlphaFoldDB" id="A0AB74J8D1"/>
<evidence type="ECO:0000256" key="1">
    <source>
        <dbReference type="SAM" id="Phobius"/>
    </source>
</evidence>
<accession>A0AB74J8D1</accession>